<protein>
    <recommendedName>
        <fullName evidence="3">WYL domain-containing protein</fullName>
    </recommendedName>
</protein>
<proteinExistence type="predicted"/>
<gene>
    <name evidence="1" type="ORF">FOF44_10905</name>
</gene>
<organism evidence="1 2">
    <name type="scientific">Vibrio algivorus</name>
    <dbReference type="NCBI Taxonomy" id="1667024"/>
    <lineage>
        <taxon>Bacteria</taxon>
        <taxon>Pseudomonadati</taxon>
        <taxon>Pseudomonadota</taxon>
        <taxon>Gammaproteobacteria</taxon>
        <taxon>Vibrionales</taxon>
        <taxon>Vibrionaceae</taxon>
        <taxon>Vibrio</taxon>
    </lineage>
</organism>
<evidence type="ECO:0008006" key="3">
    <source>
        <dbReference type="Google" id="ProtNLM"/>
    </source>
</evidence>
<sequence length="210" mass="24742">MRQFESMLKLYHVLPSRSWITLQAVYEQCRTMGIECSSHTVRRWLKAWVAVGFVEEQGGGKEYQYRQSSHQPFVTSSQDTVLLHWLARYFAPLLPDELRRLLEHRLASSERELNESIYLRQYLNHIDIELPFLPPSYLSILTPLKHAMLNQRIIHCVFIGQSFSLLPQVLVLNSQGWWLRYQVKKLNNVNDEITGLMIRSLLCLLWIEEG</sequence>
<dbReference type="Proteomes" id="UP000319828">
    <property type="component" value="Unassembled WGS sequence"/>
</dbReference>
<comment type="caution">
    <text evidence="1">The sequence shown here is derived from an EMBL/GenBank/DDBJ whole genome shotgun (WGS) entry which is preliminary data.</text>
</comment>
<name>A0A557P5F0_9VIBR</name>
<dbReference type="EMBL" id="VMKJ01000021">
    <property type="protein sequence ID" value="TVO35893.1"/>
    <property type="molecule type" value="Genomic_DNA"/>
</dbReference>
<dbReference type="AlphaFoldDB" id="A0A557P5F0"/>
<accession>A0A557P5F0</accession>
<evidence type="ECO:0000313" key="1">
    <source>
        <dbReference type="EMBL" id="TVO35893.1"/>
    </source>
</evidence>
<dbReference type="RefSeq" id="WP_144388380.1">
    <property type="nucleotide sequence ID" value="NZ_CANNCB010000029.1"/>
</dbReference>
<reference evidence="1 2" key="1">
    <citation type="submission" date="2019-07" db="EMBL/GenBank/DDBJ databases">
        <title>The draft genome sequence of Vibrio algivorus M1486.</title>
        <authorList>
            <person name="Meng X."/>
        </authorList>
    </citation>
    <scope>NUCLEOTIDE SEQUENCE [LARGE SCALE GENOMIC DNA]</scope>
    <source>
        <strain evidence="1 2">M1486</strain>
    </source>
</reference>
<evidence type="ECO:0000313" key="2">
    <source>
        <dbReference type="Proteomes" id="UP000319828"/>
    </source>
</evidence>